<feature type="region of interest" description="Disordered" evidence="1">
    <location>
        <begin position="671"/>
        <end position="692"/>
    </location>
</feature>
<dbReference type="FunFam" id="1.10.472.80:FF:000021">
    <property type="entry name" value="GTPase activating protein (Gyp2)"/>
    <property type="match status" value="1"/>
</dbReference>
<feature type="region of interest" description="Disordered" evidence="1">
    <location>
        <begin position="1149"/>
        <end position="1261"/>
    </location>
</feature>
<evidence type="ECO:0000259" key="3">
    <source>
        <dbReference type="PROSITE" id="PS50222"/>
    </source>
</evidence>
<evidence type="ECO:0000256" key="1">
    <source>
        <dbReference type="SAM" id="MobiDB-lite"/>
    </source>
</evidence>
<feature type="compositionally biased region" description="Basic and acidic residues" evidence="1">
    <location>
        <begin position="900"/>
        <end position="911"/>
    </location>
</feature>
<dbReference type="GO" id="GO:0005096">
    <property type="term" value="F:GTPase activator activity"/>
    <property type="evidence" value="ECO:0007669"/>
    <property type="project" value="TreeGrafter"/>
</dbReference>
<name>S3BTN2_OPHP1</name>
<dbReference type="InterPro" id="IPR002048">
    <property type="entry name" value="EF_hand_dom"/>
</dbReference>
<dbReference type="PANTHER" id="PTHR47219:SF20">
    <property type="entry name" value="TBC1 DOMAIN FAMILY MEMBER 2B"/>
    <property type="match status" value="1"/>
</dbReference>
<dbReference type="OMA" id="IYMSETQ"/>
<proteinExistence type="predicted"/>
<feature type="compositionally biased region" description="Basic and acidic residues" evidence="1">
    <location>
        <begin position="918"/>
        <end position="927"/>
    </location>
</feature>
<feature type="domain" description="EF-hand" evidence="3">
    <location>
        <begin position="769"/>
        <end position="804"/>
    </location>
</feature>
<feature type="compositionally biased region" description="Gly residues" evidence="1">
    <location>
        <begin position="1175"/>
        <end position="1200"/>
    </location>
</feature>
<dbReference type="eggNOG" id="KOG4347">
    <property type="taxonomic scope" value="Eukaryota"/>
</dbReference>
<dbReference type="InterPro" id="IPR035969">
    <property type="entry name" value="Rab-GAP_TBC_sf"/>
</dbReference>
<dbReference type="STRING" id="1262450.S3BTN2"/>
<dbReference type="PROSITE" id="PS50086">
    <property type="entry name" value="TBC_RABGAP"/>
    <property type="match status" value="1"/>
</dbReference>
<dbReference type="InterPro" id="IPR011992">
    <property type="entry name" value="EF-hand-dom_pair"/>
</dbReference>
<feature type="region of interest" description="Disordered" evidence="1">
    <location>
        <begin position="1095"/>
        <end position="1116"/>
    </location>
</feature>
<dbReference type="Pfam" id="PF00566">
    <property type="entry name" value="RabGAP-TBC"/>
    <property type="match status" value="1"/>
</dbReference>
<feature type="compositionally biased region" description="Basic and acidic residues" evidence="1">
    <location>
        <begin position="1206"/>
        <end position="1216"/>
    </location>
</feature>
<evidence type="ECO:0000313" key="4">
    <source>
        <dbReference type="EMBL" id="EPE02756.1"/>
    </source>
</evidence>
<reference evidence="4 5" key="1">
    <citation type="journal article" date="2013" name="BMC Genomics">
        <title>The genome and transcriptome of the pine saprophyte Ophiostoma piceae, and a comparison with the bark beetle-associated pine pathogen Grosmannia clavigera.</title>
        <authorList>
            <person name="Haridas S."/>
            <person name="Wang Y."/>
            <person name="Lim L."/>
            <person name="Massoumi Alamouti S."/>
            <person name="Jackman S."/>
            <person name="Docking R."/>
            <person name="Robertson G."/>
            <person name="Birol I."/>
            <person name="Bohlmann J."/>
            <person name="Breuil C."/>
        </authorList>
    </citation>
    <scope>NUCLEOTIDE SEQUENCE [LARGE SCALE GENOMIC DNA]</scope>
    <source>
        <strain evidence="4 5">UAMH 11346</strain>
    </source>
</reference>
<dbReference type="Gene3D" id="1.10.238.10">
    <property type="entry name" value="EF-hand"/>
    <property type="match status" value="1"/>
</dbReference>
<dbReference type="Gene3D" id="1.10.8.270">
    <property type="entry name" value="putative rabgap domain of human tbc1 domain family member 14 like domains"/>
    <property type="match status" value="1"/>
</dbReference>
<feature type="domain" description="Rab-GAP TBC" evidence="2">
    <location>
        <begin position="306"/>
        <end position="494"/>
    </location>
</feature>
<keyword evidence="5" id="KW-1185">Reference proteome</keyword>
<protein>
    <submittedName>
        <fullName evidence="4">Gtpase-activating protein gyp2</fullName>
    </submittedName>
</protein>
<dbReference type="SMART" id="SM00164">
    <property type="entry name" value="TBC"/>
    <property type="match status" value="1"/>
</dbReference>
<dbReference type="GO" id="GO:0005509">
    <property type="term" value="F:calcium ion binding"/>
    <property type="evidence" value="ECO:0007669"/>
    <property type="project" value="InterPro"/>
</dbReference>
<organism evidence="4 5">
    <name type="scientific">Ophiostoma piceae (strain UAMH 11346)</name>
    <name type="common">Sap stain fungus</name>
    <dbReference type="NCBI Taxonomy" id="1262450"/>
    <lineage>
        <taxon>Eukaryota</taxon>
        <taxon>Fungi</taxon>
        <taxon>Dikarya</taxon>
        <taxon>Ascomycota</taxon>
        <taxon>Pezizomycotina</taxon>
        <taxon>Sordariomycetes</taxon>
        <taxon>Sordariomycetidae</taxon>
        <taxon>Ophiostomatales</taxon>
        <taxon>Ophiostomataceae</taxon>
        <taxon>Ophiostoma</taxon>
    </lineage>
</organism>
<dbReference type="PANTHER" id="PTHR47219">
    <property type="entry name" value="RAB GTPASE-ACTIVATING PROTEIN 1-LIKE"/>
    <property type="match status" value="1"/>
</dbReference>
<dbReference type="PROSITE" id="PS50222">
    <property type="entry name" value="EF_HAND_2"/>
    <property type="match status" value="1"/>
</dbReference>
<feature type="compositionally biased region" description="Acidic residues" evidence="1">
    <location>
        <begin position="941"/>
        <end position="972"/>
    </location>
</feature>
<dbReference type="FunFam" id="1.10.8.270:FF:000015">
    <property type="entry name" value="GTPase activating protein (Gyp2)"/>
    <property type="match status" value="1"/>
</dbReference>
<evidence type="ECO:0000313" key="5">
    <source>
        <dbReference type="Proteomes" id="UP000016923"/>
    </source>
</evidence>
<dbReference type="Gene3D" id="1.10.472.80">
    <property type="entry name" value="Ypt/Rab-GAP domain of gyp1p, domain 3"/>
    <property type="match status" value="1"/>
</dbReference>
<evidence type="ECO:0000259" key="2">
    <source>
        <dbReference type="PROSITE" id="PS50086"/>
    </source>
</evidence>
<dbReference type="OrthoDB" id="17687at2759"/>
<accession>S3BTN2</accession>
<dbReference type="InterPro" id="IPR050302">
    <property type="entry name" value="Rab_GAP_TBC_domain"/>
</dbReference>
<dbReference type="SUPFAM" id="SSF47473">
    <property type="entry name" value="EF-hand"/>
    <property type="match status" value="1"/>
</dbReference>
<gene>
    <name evidence="4" type="ORF">F503_08519</name>
</gene>
<dbReference type="HOGENOM" id="CLU_003538_1_0_1"/>
<dbReference type="SUPFAM" id="SSF47923">
    <property type="entry name" value="Ypt/Rab-GAP domain of gyp1p"/>
    <property type="match status" value="2"/>
</dbReference>
<feature type="compositionally biased region" description="Polar residues" evidence="1">
    <location>
        <begin position="671"/>
        <end position="684"/>
    </location>
</feature>
<feature type="region of interest" description="Disordered" evidence="1">
    <location>
        <begin position="900"/>
        <end position="1011"/>
    </location>
</feature>
<dbReference type="InterPro" id="IPR000195">
    <property type="entry name" value="Rab-GAP-TBC_dom"/>
</dbReference>
<dbReference type="GO" id="GO:0031267">
    <property type="term" value="F:small GTPase binding"/>
    <property type="evidence" value="ECO:0007669"/>
    <property type="project" value="TreeGrafter"/>
</dbReference>
<dbReference type="EMBL" id="KE148174">
    <property type="protein sequence ID" value="EPE02756.1"/>
    <property type="molecule type" value="Genomic_DNA"/>
</dbReference>
<dbReference type="AlphaFoldDB" id="S3BTN2"/>
<dbReference type="Proteomes" id="UP000016923">
    <property type="component" value="Unassembled WGS sequence"/>
</dbReference>
<dbReference type="VEuPathDB" id="FungiDB:F503_08519"/>
<feature type="compositionally biased region" description="Low complexity" evidence="1">
    <location>
        <begin position="1217"/>
        <end position="1234"/>
    </location>
</feature>
<sequence>MLSGFVQRAQQLLDPGAAANTGTGSGSSGAPAGFLAGLTSDSTKKNPSKASLFQAQFRLPASQHPLHEITAELTLPPSDKDVVGLVAAPSSNNAAFRYAGRLHLSESYLCFSTAPSSFISSASQATASAFTGQTHGEGPSGKGFIFPLCAIRRVERLHTQTTQFCLSLTSWNGMLYEGATPPKAGDDSKTHPREQRIIVELAGSRQACERFCDGLKKNLRTAVGHIAKMRKVAGECYSEYLLRPEERKTSMSLPDAGLGIIFRYPGDAKKLRDRAKMRLWAEYLRDNGRNLTMVRQPTFYKLIRVGLPNRLRGEMWELTSGSVYLRFEEPNLYAETLEKYKGQESLAIDEIEKDLNRSLPEYAGFQSEEGIGRLRRVLTAYSWVNADVGYCQAMNIVVAALLIYMSETQAFYLLSTLCDRLVPGYYSTTMYGTLLDQKVFESLVEKTMPIIWDHLVGSDVQLSVVSLPWFLSLYINSMPLVFAFRVLDVFFVEGPKVLFQVGLAILRINGEELLDAGDDGAFISVLKAYFSRLDESAHPRSDNPKLRAVTRFQELMVVAFKEFSGITNATVADMRQRNKESVLNNIENFTKRTAIRNLGPESKALSTQELGGLYDRFYGVLYERQQRQLIIKQQQDQIIQQQQQLLRRQQKQQRGHLPSEGAVFASTRPVSLTPTTSNITNTSDDQGRVGLGSSSQMDYDGFREFLAGMAKWAIADSPPTPVRDSFSDRDKNASFSAASAAAYFTSLRGVQGNTNAVMLPPWGAGPEPADHEFLQRLFSQWDKDHVGTLTLQDVVSGIARIKGKRDIMGAINYFFELHDDDGDGRVDREGILRMSETLLFLSRRGLEGTLSPENQAALEAANGENGAVGSSSPLPPGMTVNERFLGSVSAFIRRCFEYADPDHPQNEEKKEAKVKKAKKEDAPKAANEEEDDLAPPNAFAIDDDEEEESDDDDDDDSEEEESEEEDEDEGEDLMAMSPPGSPKQGAEQPTAKPKIDSKRRVSKAQSERANVALDPSNPMHITLPTFRMVVLADELLEQFFESSFPTSFHVIEGVSVASPSANNASALTTFANLGIGAGRAAAAAFSNTSNGGLAVPGGVSPGPRPPVGAGLQPGQAFSGASRGLRGVLDNIVTDGMRVAAEVRKRMEEAQRELEKNAVPGHANDDDDDDDDLGIPGIGGSRGNGRGASGSVSSGGPGNGGQSAAIDPERRSVRSSDLDLLSGADAEADGGAEAANVSPSKKAAPVAGSNGGTVKTESMFDA</sequence>